<keyword evidence="4 7" id="KW-0547">Nucleotide-binding</keyword>
<dbReference type="SMART" id="SM00220">
    <property type="entry name" value="S_TKc"/>
    <property type="match status" value="1"/>
</dbReference>
<evidence type="ECO:0000256" key="4">
    <source>
        <dbReference type="ARBA" id="ARBA00022741"/>
    </source>
</evidence>
<dbReference type="PROSITE" id="PS00107">
    <property type="entry name" value="PROTEIN_KINASE_ATP"/>
    <property type="match status" value="1"/>
</dbReference>
<feature type="compositionally biased region" description="Basic and acidic residues" evidence="8">
    <location>
        <begin position="72"/>
        <end position="84"/>
    </location>
</feature>
<keyword evidence="6 7" id="KW-0067">ATP-binding</keyword>
<dbReference type="Gene3D" id="1.10.510.10">
    <property type="entry name" value="Transferase(Phosphotransferase) domain 1"/>
    <property type="match status" value="1"/>
</dbReference>
<dbReference type="InterPro" id="IPR017441">
    <property type="entry name" value="Protein_kinase_ATP_BS"/>
</dbReference>
<dbReference type="Pfam" id="PF00069">
    <property type="entry name" value="Pkinase"/>
    <property type="match status" value="1"/>
</dbReference>
<feature type="region of interest" description="Disordered" evidence="8">
    <location>
        <begin position="1"/>
        <end position="44"/>
    </location>
</feature>
<sequence>MGCVCGKPYALDDNNDSPEERLSSKATSDLRASTVSARREESYSVKDRLDNVGNEERVTLINKQINGSARLKGESFERKREKAEYSSVGPHPRAGLVPRATEGEQVAAGWPPWLAAVAGEAIKGWVPRRADSFEKLDKIGQGTYSNVYRAHDLDEGKIVALKKVRFDNLEPESVRFMAREIHILRMLNHPNVIKLEGLVTSRMSCSLYLVFEYMEMIWLDLHLILTLSLLNLSNDVSIFQVKCYMKQLLRGLDHCHSCGVLHRDIKGSNLLIDNSGILKIADFGLASFYDPHHSQPLTSRVVTLWYRPPELLLGATYYGTAVDLWSTGCILAELYSGKPIMPGRTEVEQLHKIFKLCGSPSEEYWRKSKLPHATIFKPQQPYKCRVVETFKDFPTPALSLMEVLLSIDPADRGSASSALKSEFFTTRPHPCDPSSLPKYPPSKEFDAKVREEEARSVAAGSKGQWYDIPRRGSRESRAVPAPEANAELISSMQEIILLVVGVRLQKRHGQPHSKSRSEMFTSHPEEVASGFPIDPPRPSQSVDEANNEPQGNVHKRASHSGPLVNRTAWTKAGKNIEDASRNLGVADLSAMSGLVAARRSMLSEEHRERSYSHHEVPKLIARFPGSFKEASDSMTRQDLKNYGQQENDKAINNSVPLGKGPRGNKIHHSGPLLVPSGKVDQVLKDHDRQILEAVRRARHDKEKMRKLQVERNQLSMNTLFVSGR</sequence>
<name>A0A8X8VZS2_SALSN</name>
<keyword evidence="3" id="KW-0808">Transferase</keyword>
<dbReference type="PROSITE" id="PS00108">
    <property type="entry name" value="PROTEIN_KINASE_ST"/>
    <property type="match status" value="1"/>
</dbReference>
<evidence type="ECO:0000313" key="10">
    <source>
        <dbReference type="EMBL" id="KAG6385447.1"/>
    </source>
</evidence>
<dbReference type="PANTHER" id="PTHR24056:SF387">
    <property type="entry name" value="F8L10.9 PROTEIN"/>
    <property type="match status" value="1"/>
</dbReference>
<feature type="compositionally biased region" description="Polar residues" evidence="8">
    <location>
        <begin position="24"/>
        <end position="36"/>
    </location>
</feature>
<feature type="compositionally biased region" description="Polar residues" evidence="8">
    <location>
        <begin position="539"/>
        <end position="550"/>
    </location>
</feature>
<dbReference type="SUPFAM" id="SSF56112">
    <property type="entry name" value="Protein kinase-like (PK-like)"/>
    <property type="match status" value="1"/>
</dbReference>
<dbReference type="Proteomes" id="UP000298416">
    <property type="component" value="Unassembled WGS sequence"/>
</dbReference>
<dbReference type="InterPro" id="IPR011009">
    <property type="entry name" value="Kinase-like_dom_sf"/>
</dbReference>
<dbReference type="InterPro" id="IPR008271">
    <property type="entry name" value="Ser/Thr_kinase_AS"/>
</dbReference>
<evidence type="ECO:0000256" key="8">
    <source>
        <dbReference type="SAM" id="MobiDB-lite"/>
    </source>
</evidence>
<accession>A0A8X8VZS2</accession>
<feature type="compositionally biased region" description="Basic and acidic residues" evidence="8">
    <location>
        <begin position="468"/>
        <end position="477"/>
    </location>
</feature>
<dbReference type="Gene3D" id="3.30.200.20">
    <property type="entry name" value="Phosphorylase Kinase, domain 1"/>
    <property type="match status" value="1"/>
</dbReference>
<comment type="similarity">
    <text evidence="1">Belongs to the protein kinase superfamily. CMGC Ser/Thr protein kinase family. CDC2/CDKX subfamily.</text>
</comment>
<feature type="region of interest" description="Disordered" evidence="8">
    <location>
        <begin position="508"/>
        <end position="563"/>
    </location>
</feature>
<protein>
    <recommendedName>
        <fullName evidence="9">Protein kinase domain-containing protein</fullName>
    </recommendedName>
</protein>
<evidence type="ECO:0000256" key="3">
    <source>
        <dbReference type="ARBA" id="ARBA00022679"/>
    </source>
</evidence>
<feature type="region of interest" description="Disordered" evidence="8">
    <location>
        <begin position="426"/>
        <end position="479"/>
    </location>
</feature>
<feature type="binding site" evidence="7">
    <location>
        <position position="162"/>
    </location>
    <ligand>
        <name>ATP</name>
        <dbReference type="ChEBI" id="CHEBI:30616"/>
    </ligand>
</feature>
<proteinExistence type="inferred from homology"/>
<reference evidence="10" key="1">
    <citation type="submission" date="2018-01" db="EMBL/GenBank/DDBJ databases">
        <authorList>
            <person name="Mao J.F."/>
        </authorList>
    </citation>
    <scope>NUCLEOTIDE SEQUENCE</scope>
    <source>
        <strain evidence="10">Huo1</strain>
        <tissue evidence="10">Leaf</tissue>
    </source>
</reference>
<dbReference type="GO" id="GO:0005634">
    <property type="term" value="C:nucleus"/>
    <property type="evidence" value="ECO:0007669"/>
    <property type="project" value="TreeGrafter"/>
</dbReference>
<dbReference type="FunFam" id="1.10.510.10:FF:000043">
    <property type="entry name" value="probable serine/threonine-protein kinase At1g54610"/>
    <property type="match status" value="1"/>
</dbReference>
<gene>
    <name evidence="10" type="ORF">SASPL_154282</name>
</gene>
<dbReference type="InterPro" id="IPR000719">
    <property type="entry name" value="Prot_kinase_dom"/>
</dbReference>
<keyword evidence="2" id="KW-0723">Serine/threonine-protein kinase</keyword>
<feature type="domain" description="Protein kinase" evidence="9">
    <location>
        <begin position="133"/>
        <end position="424"/>
    </location>
</feature>
<dbReference type="EMBL" id="PNBA02000022">
    <property type="protein sequence ID" value="KAG6385447.1"/>
    <property type="molecule type" value="Genomic_DNA"/>
</dbReference>
<dbReference type="InterPro" id="IPR050108">
    <property type="entry name" value="CDK"/>
</dbReference>
<keyword evidence="11" id="KW-1185">Reference proteome</keyword>
<evidence type="ECO:0000313" key="11">
    <source>
        <dbReference type="Proteomes" id="UP000298416"/>
    </source>
</evidence>
<dbReference type="FunFam" id="3.30.200.20:FF:000021">
    <property type="entry name" value="probable serine/threonine-protein kinase At1g54610"/>
    <property type="match status" value="1"/>
</dbReference>
<organism evidence="10">
    <name type="scientific">Salvia splendens</name>
    <name type="common">Scarlet sage</name>
    <dbReference type="NCBI Taxonomy" id="180675"/>
    <lineage>
        <taxon>Eukaryota</taxon>
        <taxon>Viridiplantae</taxon>
        <taxon>Streptophyta</taxon>
        <taxon>Embryophyta</taxon>
        <taxon>Tracheophyta</taxon>
        <taxon>Spermatophyta</taxon>
        <taxon>Magnoliopsida</taxon>
        <taxon>eudicotyledons</taxon>
        <taxon>Gunneridae</taxon>
        <taxon>Pentapetalae</taxon>
        <taxon>asterids</taxon>
        <taxon>lamiids</taxon>
        <taxon>Lamiales</taxon>
        <taxon>Lamiaceae</taxon>
        <taxon>Nepetoideae</taxon>
        <taxon>Mentheae</taxon>
        <taxon>Salviinae</taxon>
        <taxon>Salvia</taxon>
        <taxon>Salvia subgen. Calosphace</taxon>
        <taxon>core Calosphace</taxon>
    </lineage>
</organism>
<evidence type="ECO:0000256" key="1">
    <source>
        <dbReference type="ARBA" id="ARBA00006485"/>
    </source>
</evidence>
<dbReference type="AlphaFoldDB" id="A0A8X8VZS2"/>
<dbReference type="PANTHER" id="PTHR24056">
    <property type="entry name" value="CELL DIVISION PROTEIN KINASE"/>
    <property type="match status" value="1"/>
</dbReference>
<dbReference type="PROSITE" id="PS50011">
    <property type="entry name" value="PROTEIN_KINASE_DOM"/>
    <property type="match status" value="1"/>
</dbReference>
<dbReference type="GO" id="GO:0005524">
    <property type="term" value="F:ATP binding"/>
    <property type="evidence" value="ECO:0007669"/>
    <property type="project" value="UniProtKB-UniRule"/>
</dbReference>
<evidence type="ECO:0000256" key="6">
    <source>
        <dbReference type="ARBA" id="ARBA00022840"/>
    </source>
</evidence>
<evidence type="ECO:0000256" key="5">
    <source>
        <dbReference type="ARBA" id="ARBA00022777"/>
    </source>
</evidence>
<dbReference type="GO" id="GO:0000307">
    <property type="term" value="C:cyclin-dependent protein kinase holoenzyme complex"/>
    <property type="evidence" value="ECO:0007669"/>
    <property type="project" value="TreeGrafter"/>
</dbReference>
<keyword evidence="5" id="KW-0418">Kinase</keyword>
<dbReference type="CDD" id="cd07840">
    <property type="entry name" value="STKc_CDK9_like"/>
    <property type="match status" value="1"/>
</dbReference>
<evidence type="ECO:0000256" key="2">
    <source>
        <dbReference type="ARBA" id="ARBA00022527"/>
    </source>
</evidence>
<dbReference type="GO" id="GO:0008353">
    <property type="term" value="F:RNA polymerase II CTD heptapeptide repeat kinase activity"/>
    <property type="evidence" value="ECO:0007669"/>
    <property type="project" value="TreeGrafter"/>
</dbReference>
<feature type="compositionally biased region" description="Basic and acidic residues" evidence="8">
    <location>
        <begin position="441"/>
        <end position="455"/>
    </location>
</feature>
<evidence type="ECO:0000259" key="9">
    <source>
        <dbReference type="PROSITE" id="PS50011"/>
    </source>
</evidence>
<comment type="caution">
    <text evidence="10">The sequence shown here is derived from an EMBL/GenBank/DDBJ whole genome shotgun (WGS) entry which is preliminary data.</text>
</comment>
<feature type="region of interest" description="Disordered" evidence="8">
    <location>
        <begin position="72"/>
        <end position="95"/>
    </location>
</feature>
<dbReference type="GO" id="GO:0032968">
    <property type="term" value="P:positive regulation of transcription elongation by RNA polymerase II"/>
    <property type="evidence" value="ECO:0007669"/>
    <property type="project" value="TreeGrafter"/>
</dbReference>
<reference evidence="10" key="2">
    <citation type="submission" date="2020-08" db="EMBL/GenBank/DDBJ databases">
        <title>Plant Genome Project.</title>
        <authorList>
            <person name="Zhang R.-G."/>
        </authorList>
    </citation>
    <scope>NUCLEOTIDE SEQUENCE</scope>
    <source>
        <strain evidence="10">Huo1</strain>
        <tissue evidence="10">Leaf</tissue>
    </source>
</reference>
<evidence type="ECO:0000256" key="7">
    <source>
        <dbReference type="PROSITE-ProRule" id="PRU10141"/>
    </source>
</evidence>